<gene>
    <name evidence="4" type="ORF">OnM2_052053</name>
</gene>
<keyword evidence="5" id="KW-1185">Reference proteome</keyword>
<keyword evidence="1" id="KW-0479">Metal-binding</keyword>
<comment type="caution">
    <text evidence="4">The sequence shown here is derived from an EMBL/GenBank/DDBJ whole genome shotgun (WGS) entry which is preliminary data.</text>
</comment>
<dbReference type="GO" id="GO:0008270">
    <property type="term" value="F:zinc ion binding"/>
    <property type="evidence" value="ECO:0007669"/>
    <property type="project" value="UniProtKB-KW"/>
</dbReference>
<evidence type="ECO:0000313" key="4">
    <source>
        <dbReference type="EMBL" id="RKF60278.1"/>
    </source>
</evidence>
<dbReference type="PROSITE" id="PS50158">
    <property type="entry name" value="ZF_CCHC"/>
    <property type="match status" value="1"/>
</dbReference>
<feature type="region of interest" description="Disordered" evidence="2">
    <location>
        <begin position="384"/>
        <end position="424"/>
    </location>
</feature>
<evidence type="ECO:0000256" key="1">
    <source>
        <dbReference type="PROSITE-ProRule" id="PRU00047"/>
    </source>
</evidence>
<dbReference type="EMBL" id="MCFK01005256">
    <property type="protein sequence ID" value="RKF60278.1"/>
    <property type="molecule type" value="Genomic_DNA"/>
</dbReference>
<evidence type="ECO:0000313" key="5">
    <source>
        <dbReference type="Proteomes" id="UP000286134"/>
    </source>
</evidence>
<sequence>MLRVREEIENRNNATEAGVAYVKLALEERFPGCVSDQVELSVQSKVETLRQSPEEPLAVYYARTTSLINRTRGRDRLKAESVGIPLTGLEEFTLSAIITAYTRGLCQEVIIETQRTMELMRQYEDQAAQNHELHRLRDLVVSDYGQLSSVFLGTKAELSRQGQLQLNFNHKNRSKFDQPAGMEQAPVRPPQLDFAQQHKNLHPQSPLYSSHLSRGQGNTRGRGRMQNSLNWRDTTGPKNEGNPHHSRSSSLNSYVNMSITYDKSVHLCVGCGETGHLKPNCKNPPLQLWEQAYLKQMGFGGQGINAHLLVLENQGYAYERASAASSVLSNPIWAPSPKEYCTQRITDAFPQRCAKNKKIAQSMKTENYVESESEEEPISLATLMADPARKHQRGDEGKIKVQDLLNSESSSRPRKLRTPVGKPEKNGMKAVKVLREIVGREGHGLLDYRALAEKINVPLKLLEFFQASPDVEKKFR</sequence>
<feature type="compositionally biased region" description="Polar residues" evidence="2">
    <location>
        <begin position="202"/>
        <end position="237"/>
    </location>
</feature>
<accession>A0A420HS76</accession>
<keyword evidence="1" id="KW-0863">Zinc-finger</keyword>
<feature type="compositionally biased region" description="Basic and acidic residues" evidence="2">
    <location>
        <begin position="387"/>
        <end position="401"/>
    </location>
</feature>
<organism evidence="4 5">
    <name type="scientific">Erysiphe neolycopersici</name>
    <dbReference type="NCBI Taxonomy" id="212602"/>
    <lineage>
        <taxon>Eukaryota</taxon>
        <taxon>Fungi</taxon>
        <taxon>Dikarya</taxon>
        <taxon>Ascomycota</taxon>
        <taxon>Pezizomycotina</taxon>
        <taxon>Leotiomycetes</taxon>
        <taxon>Erysiphales</taxon>
        <taxon>Erysiphaceae</taxon>
        <taxon>Erysiphe</taxon>
    </lineage>
</organism>
<dbReference type="AlphaFoldDB" id="A0A420HS76"/>
<feature type="region of interest" description="Disordered" evidence="2">
    <location>
        <begin position="202"/>
        <end position="250"/>
    </location>
</feature>
<evidence type="ECO:0000256" key="2">
    <source>
        <dbReference type="SAM" id="MobiDB-lite"/>
    </source>
</evidence>
<reference evidence="4 5" key="1">
    <citation type="journal article" date="2018" name="BMC Genomics">
        <title>Comparative genome analyses reveal sequence features reflecting distinct modes of host-adaptation between dicot and monocot powdery mildew.</title>
        <authorList>
            <person name="Wu Y."/>
            <person name="Ma X."/>
            <person name="Pan Z."/>
            <person name="Kale S.D."/>
            <person name="Song Y."/>
            <person name="King H."/>
            <person name="Zhang Q."/>
            <person name="Presley C."/>
            <person name="Deng X."/>
            <person name="Wei C.I."/>
            <person name="Xiao S."/>
        </authorList>
    </citation>
    <scope>NUCLEOTIDE SEQUENCE [LARGE SCALE GENOMIC DNA]</scope>
    <source>
        <strain evidence="4">UMSG2</strain>
    </source>
</reference>
<proteinExistence type="predicted"/>
<dbReference type="InterPro" id="IPR001878">
    <property type="entry name" value="Znf_CCHC"/>
</dbReference>
<feature type="domain" description="CCHC-type" evidence="3">
    <location>
        <begin position="268"/>
        <end position="283"/>
    </location>
</feature>
<dbReference type="OrthoDB" id="115435at2759"/>
<keyword evidence="1" id="KW-0862">Zinc</keyword>
<protein>
    <recommendedName>
        <fullName evidence="3">CCHC-type domain-containing protein</fullName>
    </recommendedName>
</protein>
<dbReference type="GO" id="GO:0003676">
    <property type="term" value="F:nucleic acid binding"/>
    <property type="evidence" value="ECO:0007669"/>
    <property type="project" value="InterPro"/>
</dbReference>
<dbReference type="Proteomes" id="UP000286134">
    <property type="component" value="Unassembled WGS sequence"/>
</dbReference>
<evidence type="ECO:0000259" key="3">
    <source>
        <dbReference type="PROSITE" id="PS50158"/>
    </source>
</evidence>
<name>A0A420HS76_9PEZI</name>